<evidence type="ECO:0000313" key="2">
    <source>
        <dbReference type="Proteomes" id="UP001205740"/>
    </source>
</evidence>
<keyword evidence="2" id="KW-1185">Reference proteome</keyword>
<dbReference type="Proteomes" id="UP001205740">
    <property type="component" value="Unassembled WGS sequence"/>
</dbReference>
<reference evidence="1 2" key="1">
    <citation type="submission" date="2022-06" db="EMBL/GenBank/DDBJ databases">
        <title>Genomic Encyclopedia of Archaeal and Bacterial Type Strains, Phase II (KMG-II): from individual species to whole genera.</title>
        <authorList>
            <person name="Goeker M."/>
        </authorList>
    </citation>
    <scope>NUCLEOTIDE SEQUENCE [LARGE SCALE GENOMIC DNA]</scope>
    <source>
        <strain evidence="1 2">DSM 45037</strain>
    </source>
</reference>
<proteinExistence type="predicted"/>
<organism evidence="1 2">
    <name type="scientific">Williamsia serinedens</name>
    <dbReference type="NCBI Taxonomy" id="391736"/>
    <lineage>
        <taxon>Bacteria</taxon>
        <taxon>Bacillati</taxon>
        <taxon>Actinomycetota</taxon>
        <taxon>Actinomycetes</taxon>
        <taxon>Mycobacteriales</taxon>
        <taxon>Nocardiaceae</taxon>
        <taxon>Williamsia</taxon>
    </lineage>
</organism>
<sequence length="259" mass="27765">MISRTSSLTVQIDPWEYCCCRTPPAIDDRVSGQLIAQPGNGIADLRPLGWDANRGLVIVKGGSAYWMRDGESPDDGVTVLLTWQPDDAPGVRASGIVSGLVQTFRHVDDDIAPLRRREVQESETFREPLVGSDGYTLVGLVATLTDLDLVEPTLAEVAAHRATLRRARSTARMSAPATYFGQAIPRPHDRITVDLDDPRVAVTPAEPVHGTITGVVTHVAVATPSRSGAFTMLSSVAADTPADDVLGDLFITVVLDEES</sequence>
<protein>
    <submittedName>
        <fullName evidence="1">Uncharacterized protein</fullName>
    </submittedName>
</protein>
<dbReference type="EMBL" id="JAMTCG010000006">
    <property type="protein sequence ID" value="MCP2162120.1"/>
    <property type="molecule type" value="Genomic_DNA"/>
</dbReference>
<accession>A0ABT1H4G1</accession>
<gene>
    <name evidence="1" type="ORF">LX12_003324</name>
</gene>
<evidence type="ECO:0000313" key="1">
    <source>
        <dbReference type="EMBL" id="MCP2162120.1"/>
    </source>
</evidence>
<name>A0ABT1H4G1_9NOCA</name>
<comment type="caution">
    <text evidence="1">The sequence shown here is derived from an EMBL/GenBank/DDBJ whole genome shotgun (WGS) entry which is preliminary data.</text>
</comment>